<accession>A0ACC5RFV3</accession>
<dbReference type="Proteomes" id="UP000616151">
    <property type="component" value="Unassembled WGS sequence"/>
</dbReference>
<proteinExistence type="predicted"/>
<comment type="caution">
    <text evidence="1">The sequence shown here is derived from an EMBL/GenBank/DDBJ whole genome shotgun (WGS) entry which is preliminary data.</text>
</comment>
<name>A0ACC5RFV3_9HYPH</name>
<gene>
    <name evidence="1" type="ORF">JHL16_34500</name>
</gene>
<protein>
    <submittedName>
        <fullName evidence="1">DNA-3-methyladenine glycosylase 2 family protein</fullName>
    </submittedName>
</protein>
<evidence type="ECO:0000313" key="1">
    <source>
        <dbReference type="EMBL" id="MBK1871528.1"/>
    </source>
</evidence>
<dbReference type="EMBL" id="JAENHL010000008">
    <property type="protein sequence ID" value="MBK1871528.1"/>
    <property type="molecule type" value="Genomic_DNA"/>
</dbReference>
<reference evidence="1" key="1">
    <citation type="submission" date="2021-01" db="EMBL/GenBank/DDBJ databases">
        <authorList>
            <person name="Sun Q."/>
        </authorList>
    </citation>
    <scope>NUCLEOTIDE SEQUENCE</scope>
    <source>
        <strain evidence="1">YIM B02566</strain>
    </source>
</reference>
<sequence length="214" mass="23515">MFKTIETEADIAEGVEWLIAREPRFRLVIDTHGHPPLRRAEGGLPGLLRIITEQMISLQAADAIWQRVARELAPLDPPAILRRRHATLMKLGLSGAKSRTFHALARAAHKGEFQVESLHQEADDAVIAALVALPGIGPWTADIYVLSCMGRADAWPTGDLALQAAAAHLLGLEKRPDARTMTGLAEAWRPWRAVAARLLWSHYRSLKGLPQAVS</sequence>
<organism evidence="1 2">
    <name type="scientific">Taklimakanibacter albus</name>
    <dbReference type="NCBI Taxonomy" id="2800327"/>
    <lineage>
        <taxon>Bacteria</taxon>
        <taxon>Pseudomonadati</taxon>
        <taxon>Pseudomonadota</taxon>
        <taxon>Alphaproteobacteria</taxon>
        <taxon>Hyphomicrobiales</taxon>
        <taxon>Aestuariivirgaceae</taxon>
        <taxon>Taklimakanibacter</taxon>
    </lineage>
</organism>
<evidence type="ECO:0000313" key="2">
    <source>
        <dbReference type="Proteomes" id="UP000616151"/>
    </source>
</evidence>
<keyword evidence="2" id="KW-1185">Reference proteome</keyword>